<gene>
    <name evidence="2" type="ORF">KO353_02080</name>
</gene>
<dbReference type="EMBL" id="CP076448">
    <property type="protein sequence ID" value="QXM25066.1"/>
    <property type="molecule type" value="Genomic_DNA"/>
</dbReference>
<sequence>MKVTVLGCGGSGGVPLIGGRWGACDPEEPRNRRTRASILVETEAATLLVDTAPDLRFQLLSAGKWRIDAVLYTHSHADHVMGLDDLRGVNKLIGRPIPVHADGRTLANLQKRFDYAFQPLKAPGAFFRPVLEPNEITPGVAFEAAGVRVLPILQDHGFMPSLGFRIGDFAYSTDVLDLDETALAALGGVRVWIVGCFQAAPHKTHAHLDRVLGWVDRLKPERTVLTHMGESFDYRALAAALPEGVEPGFDGLELVV</sequence>
<organism evidence="2 3">
    <name type="scientific">Elioraea tepida</name>
    <dbReference type="NCBI Taxonomy" id="2843330"/>
    <lineage>
        <taxon>Bacteria</taxon>
        <taxon>Pseudomonadati</taxon>
        <taxon>Pseudomonadota</taxon>
        <taxon>Alphaproteobacteria</taxon>
        <taxon>Acetobacterales</taxon>
        <taxon>Elioraeaceae</taxon>
        <taxon>Elioraea</taxon>
    </lineage>
</organism>
<name>A0A975U283_9PROT</name>
<dbReference type="InterPro" id="IPR001279">
    <property type="entry name" value="Metallo-B-lactamas"/>
</dbReference>
<dbReference type="KEGG" id="elio:KO353_02080"/>
<reference evidence="2" key="1">
    <citation type="submission" date="2021-06" db="EMBL/GenBank/DDBJ databases">
        <title>Elioraea tepida, sp. nov., a moderately thermophilic aerobic anoxygenic phototrophic bacterium isolated from an alkaline siliceous hot spring mat community in Yellowstone National Park, WY, USA.</title>
        <authorList>
            <person name="Saini M.K."/>
            <person name="Yoshida S."/>
            <person name="Sebastian A."/>
            <person name="Hirose S."/>
            <person name="Hara E."/>
            <person name="Tamaki H."/>
            <person name="Soulier N.T."/>
            <person name="Albert I."/>
            <person name="Hanada S."/>
            <person name="Bryant D.A."/>
            <person name="Tank M."/>
        </authorList>
    </citation>
    <scope>NUCLEOTIDE SEQUENCE</scope>
    <source>
        <strain evidence="2">MS-P2</strain>
    </source>
</reference>
<keyword evidence="3" id="KW-1185">Reference proteome</keyword>
<feature type="domain" description="Metallo-beta-lactamase" evidence="1">
    <location>
        <begin position="34"/>
        <end position="227"/>
    </location>
</feature>
<dbReference type="AlphaFoldDB" id="A0A975U283"/>
<protein>
    <submittedName>
        <fullName evidence="2">MBL fold metallo-hydrolase</fullName>
    </submittedName>
</protein>
<dbReference type="PANTHER" id="PTHR42663">
    <property type="entry name" value="HYDROLASE C777.06C-RELATED-RELATED"/>
    <property type="match status" value="1"/>
</dbReference>
<dbReference type="SMART" id="SM00849">
    <property type="entry name" value="Lactamase_B"/>
    <property type="match status" value="1"/>
</dbReference>
<proteinExistence type="predicted"/>
<dbReference type="CDD" id="cd16279">
    <property type="entry name" value="metallo-hydrolase-like_MBL-fold"/>
    <property type="match status" value="1"/>
</dbReference>
<dbReference type="Proteomes" id="UP000694001">
    <property type="component" value="Chromosome"/>
</dbReference>
<dbReference type="Pfam" id="PF12706">
    <property type="entry name" value="Lactamase_B_2"/>
    <property type="match status" value="1"/>
</dbReference>
<dbReference type="RefSeq" id="WP_218286122.1">
    <property type="nucleotide sequence ID" value="NZ_CP076448.1"/>
</dbReference>
<evidence type="ECO:0000313" key="3">
    <source>
        <dbReference type="Proteomes" id="UP000694001"/>
    </source>
</evidence>
<evidence type="ECO:0000313" key="2">
    <source>
        <dbReference type="EMBL" id="QXM25066.1"/>
    </source>
</evidence>
<accession>A0A975U283</accession>
<evidence type="ECO:0000259" key="1">
    <source>
        <dbReference type="SMART" id="SM00849"/>
    </source>
</evidence>
<dbReference type="PANTHER" id="PTHR42663:SF6">
    <property type="entry name" value="HYDROLASE C777.06C-RELATED"/>
    <property type="match status" value="1"/>
</dbReference>